<protein>
    <submittedName>
        <fullName evidence="1">Uncharacterized protein</fullName>
    </submittedName>
</protein>
<dbReference type="Proteomes" id="UP001149074">
    <property type="component" value="Unassembled WGS sequence"/>
</dbReference>
<evidence type="ECO:0000313" key="2">
    <source>
        <dbReference type="Proteomes" id="UP001149074"/>
    </source>
</evidence>
<reference evidence="1" key="1">
    <citation type="submission" date="2022-11" db="EMBL/GenBank/DDBJ databases">
        <authorList>
            <person name="Petersen C."/>
        </authorList>
    </citation>
    <scope>NUCLEOTIDE SEQUENCE</scope>
    <source>
        <strain evidence="1">IBT 30761</strain>
    </source>
</reference>
<organism evidence="1 2">
    <name type="scientific">Penicillium argentinense</name>
    <dbReference type="NCBI Taxonomy" id="1131581"/>
    <lineage>
        <taxon>Eukaryota</taxon>
        <taxon>Fungi</taxon>
        <taxon>Dikarya</taxon>
        <taxon>Ascomycota</taxon>
        <taxon>Pezizomycotina</taxon>
        <taxon>Eurotiomycetes</taxon>
        <taxon>Eurotiomycetidae</taxon>
        <taxon>Eurotiales</taxon>
        <taxon>Aspergillaceae</taxon>
        <taxon>Penicillium</taxon>
    </lineage>
</organism>
<evidence type="ECO:0000313" key="1">
    <source>
        <dbReference type="EMBL" id="KAJ5085535.1"/>
    </source>
</evidence>
<sequence>MIERNFDEAEYMEWIYFADRLETHDMKGLIAWFESENCDYRSPPSFFMAMDRWTLDIVNDTAEANDTWAECIFASKEGGEYVLSDNRNISYAEYECGYGYWRDSFEESIVHCMQLEHRNQHFTELGFGEEHWYWKVYRKFAAEFPMSRDGGLEDPRVPNAYFPGQGRVELKYKVKELLPEMPNGPTMMVPNLDWRDEARIHAYSGIECIGISC</sequence>
<gene>
    <name evidence="1" type="ORF">N7532_010306</name>
</gene>
<dbReference type="GeneID" id="81361776"/>
<dbReference type="EMBL" id="JAPQKI010000010">
    <property type="protein sequence ID" value="KAJ5085535.1"/>
    <property type="molecule type" value="Genomic_DNA"/>
</dbReference>
<dbReference type="OrthoDB" id="4292696at2759"/>
<dbReference type="RefSeq" id="XP_056470213.1">
    <property type="nucleotide sequence ID" value="XM_056622797.1"/>
</dbReference>
<keyword evidence="2" id="KW-1185">Reference proteome</keyword>
<accession>A0A9W9EPJ4</accession>
<proteinExistence type="predicted"/>
<reference evidence="1" key="2">
    <citation type="journal article" date="2023" name="IMA Fungus">
        <title>Comparative genomic study of the Penicillium genus elucidates a diverse pangenome and 15 lateral gene transfer events.</title>
        <authorList>
            <person name="Petersen C."/>
            <person name="Sorensen T."/>
            <person name="Nielsen M.R."/>
            <person name="Sondergaard T.E."/>
            <person name="Sorensen J.L."/>
            <person name="Fitzpatrick D.A."/>
            <person name="Frisvad J.C."/>
            <person name="Nielsen K.L."/>
        </authorList>
    </citation>
    <scope>NUCLEOTIDE SEQUENCE</scope>
    <source>
        <strain evidence="1">IBT 30761</strain>
    </source>
</reference>
<name>A0A9W9EPJ4_9EURO</name>
<dbReference type="AlphaFoldDB" id="A0A9W9EPJ4"/>
<comment type="caution">
    <text evidence="1">The sequence shown here is derived from an EMBL/GenBank/DDBJ whole genome shotgun (WGS) entry which is preliminary data.</text>
</comment>